<feature type="compositionally biased region" description="Basic and acidic residues" evidence="1">
    <location>
        <begin position="772"/>
        <end position="792"/>
    </location>
</feature>
<dbReference type="Proteomes" id="UP000076632">
    <property type="component" value="Unassembled WGS sequence"/>
</dbReference>
<dbReference type="RefSeq" id="XP_018185972.1">
    <property type="nucleotide sequence ID" value="XM_018333246.1"/>
</dbReference>
<evidence type="ECO:0000313" key="2">
    <source>
        <dbReference type="EMBL" id="KZF20417.1"/>
    </source>
</evidence>
<evidence type="ECO:0000313" key="3">
    <source>
        <dbReference type="Proteomes" id="UP000076632"/>
    </source>
</evidence>
<feature type="compositionally biased region" description="Polar residues" evidence="1">
    <location>
        <begin position="125"/>
        <end position="138"/>
    </location>
</feature>
<dbReference type="InParanoid" id="A0A165AG24"/>
<name>A0A165AG24_XYLHT</name>
<feature type="compositionally biased region" description="Polar residues" evidence="1">
    <location>
        <begin position="757"/>
        <end position="768"/>
    </location>
</feature>
<feature type="compositionally biased region" description="Low complexity" evidence="1">
    <location>
        <begin position="139"/>
        <end position="158"/>
    </location>
</feature>
<feature type="compositionally biased region" description="Basic and acidic residues" evidence="1">
    <location>
        <begin position="552"/>
        <end position="563"/>
    </location>
</feature>
<feature type="compositionally biased region" description="Polar residues" evidence="1">
    <location>
        <begin position="100"/>
        <end position="118"/>
    </location>
</feature>
<accession>A0A165AG24</accession>
<evidence type="ECO:0000256" key="1">
    <source>
        <dbReference type="SAM" id="MobiDB-lite"/>
    </source>
</evidence>
<reference evidence="2 3" key="1">
    <citation type="journal article" date="2016" name="Fungal Biol.">
        <title>The genome of Xylona heveae provides a window into fungal endophytism.</title>
        <authorList>
            <person name="Gazis R."/>
            <person name="Kuo A."/>
            <person name="Riley R."/>
            <person name="LaButti K."/>
            <person name="Lipzen A."/>
            <person name="Lin J."/>
            <person name="Amirebrahimi M."/>
            <person name="Hesse C.N."/>
            <person name="Spatafora J.W."/>
            <person name="Henrissat B."/>
            <person name="Hainaut M."/>
            <person name="Grigoriev I.V."/>
            <person name="Hibbett D.S."/>
        </authorList>
    </citation>
    <scope>NUCLEOTIDE SEQUENCE [LARGE SCALE GENOMIC DNA]</scope>
    <source>
        <strain evidence="2 3">TC161</strain>
    </source>
</reference>
<feature type="region of interest" description="Disordered" evidence="1">
    <location>
        <begin position="1"/>
        <end position="467"/>
    </location>
</feature>
<feature type="compositionally biased region" description="Polar residues" evidence="1">
    <location>
        <begin position="1092"/>
        <end position="1101"/>
    </location>
</feature>
<feature type="compositionally biased region" description="Low complexity" evidence="1">
    <location>
        <begin position="694"/>
        <end position="707"/>
    </location>
</feature>
<feature type="compositionally biased region" description="Basic and acidic residues" evidence="1">
    <location>
        <begin position="1139"/>
        <end position="1148"/>
    </location>
</feature>
<feature type="compositionally biased region" description="Polar residues" evidence="1">
    <location>
        <begin position="1285"/>
        <end position="1308"/>
    </location>
</feature>
<feature type="compositionally biased region" description="Basic and acidic residues" evidence="1">
    <location>
        <begin position="387"/>
        <end position="404"/>
    </location>
</feature>
<feature type="region of interest" description="Disordered" evidence="1">
    <location>
        <begin position="1468"/>
        <end position="1499"/>
    </location>
</feature>
<feature type="compositionally biased region" description="Basic and acidic residues" evidence="1">
    <location>
        <begin position="840"/>
        <end position="849"/>
    </location>
</feature>
<gene>
    <name evidence="2" type="ORF">L228DRAFT_250100</name>
</gene>
<feature type="compositionally biased region" description="Basic and acidic residues" evidence="1">
    <location>
        <begin position="979"/>
        <end position="988"/>
    </location>
</feature>
<feature type="region of interest" description="Disordered" evidence="1">
    <location>
        <begin position="526"/>
        <end position="851"/>
    </location>
</feature>
<feature type="compositionally biased region" description="Pro residues" evidence="1">
    <location>
        <begin position="76"/>
        <end position="92"/>
    </location>
</feature>
<dbReference type="OrthoDB" id="5151921at2759"/>
<feature type="region of interest" description="Disordered" evidence="1">
    <location>
        <begin position="484"/>
        <end position="512"/>
    </location>
</feature>
<feature type="compositionally biased region" description="Low complexity" evidence="1">
    <location>
        <begin position="313"/>
        <end position="323"/>
    </location>
</feature>
<sequence length="1547" mass="165410">MSKPYQHTFESIQSPLSGPGGYSNPASPVGGQPPSFKTNLNRAKTKKWVEAKGYSYDGDDWGEVDEYDEYGGYDEPQPPAVPAVPAMPPLPKQPTGLRQKGQSAASPRSSPQTEQTGVFSPPAKQGSSPSIGHQQHYNGPSAVASSGSSAVPRGVSPGRPRANSFEQGDDAVAMPSALAEPGGAWGQVSSNEDQSHIPIRTSATGSPVSHSPTLHPWASGEAHAPQAEQKPPPLRIETQSVAAGAPPQPPTVSPKYATYSPSPSAGSHRAVSDTDRRHPSGPASRRQSVDSNAPSVELQSRRDFSPSVAPQRNPSASNSPNPNEFRFPPRKSSLSQRTASWNRTPRPYEDVSQAFPQSPGSETLQSPISDQGGFSTTKATTFVRPADIYKRIEAERERERRSLDSGRPSLDSVRSRSSEPERVTSPPLRERLSSESLGRSIRGRSSFDGTGDLESNRRLKPMLDPVKERKSEYGFEGFSYEAAKAAEEQSKNPVDASSKAGQRDSRPILPDLNRISAFGDSLFGPTLASSDFLSGPEGQPPEAIAGPTVTEPVRDVANEKTLEHQPSLGFRSVVNQAFDRKDDKSVPPTPSSTDRSDIRSGSESTTEISPIMSRVPDIASLDAQAGNAAKTQPEMGAITEEINEFDAGSRPTSTATAIPADVVRTPSPPPSAHSRKTSENLPQGFVPGHRRDLSTPSPANSPARSPALKSTETNAAEKQAEVTSATPTDAQAVHHPSEQPSGPPTGLPEVASETEGQDLSINDTSNPLDQAEVEKVALEHRSPEASPTREPRSPTFSVSPRSGSESPSKGRVRDLAGMFDLNERSSRRGSATSFSSRGSVTEKAKDATDASRLVPNRLESFRPSLPGGWVSFSTMADNSPSRLSVVTDDTAAKEAGQKDAIRNENVPEFGPALQGPSEEGLDLVQTSAGQGALSPESRVPEHDAFAAAAAAGAAMGASIADSVRQLRERGGFDSTSPSDYERNEHTDTSLESSIHSHVAPHFEIHSDEDVVDQGLDAQTSSPMPQLLTPSNLESSGSPSVGPTPPPKDTPYQTGRAESDYFPPTLPLKHKSINPAMQPPILNPTVRPEILPSLSTETSPQDLESDRLRKEIVRRLSPMSSSEQDALRELEDSEGVPDNADSKSFDPARESTFLPSEYDSYWDHGERDDDEDEDDEVTSGSRTPPARAEQSLHPVELESDQFTLAKASHEPAAEPEQHRDVPLTEQAGAASTMAQGPPLLKKKFSWEEDSRSQSPESVELHPPDYPSHGEAFEIPKPVSSEETRDSLQSVSTTIPHEQQLGEGQSSKDLQYSKREFSVPSGYRSSLPPYEEAMDVADGVAPDTASSEAPEPLRSSTSTGLHDIEIPASRPTSTALEHTSVIPAEQAPVVDQEKTGPIVGAPDDVAQSTQTTSQQKMPSFRDILALTNPFDRIQSYNIARKQLAESDSGLSNWITSITAANPEYADLVSTNREASQPAGSSTKRSVSSIQGPTHASGSIRITSHHMQTKGKDLLHSAGALGGRANIAAKGLFSKGRNKLRGSNAEKVDT</sequence>
<feature type="compositionally biased region" description="Low complexity" evidence="1">
    <location>
        <begin position="797"/>
        <end position="809"/>
    </location>
</feature>
<feature type="compositionally biased region" description="Polar residues" evidence="1">
    <location>
        <begin position="708"/>
        <end position="729"/>
    </location>
</feature>
<feature type="compositionally biased region" description="Acidic residues" evidence="1">
    <location>
        <begin position="1167"/>
        <end position="1176"/>
    </location>
</feature>
<feature type="compositionally biased region" description="Polar residues" evidence="1">
    <location>
        <begin position="1016"/>
        <end position="1033"/>
    </location>
</feature>
<feature type="compositionally biased region" description="Low complexity" evidence="1">
    <location>
        <begin position="828"/>
        <end position="839"/>
    </location>
</feature>
<keyword evidence="3" id="KW-1185">Reference proteome</keyword>
<feature type="region of interest" description="Disordered" evidence="1">
    <location>
        <begin position="890"/>
        <end position="920"/>
    </location>
</feature>
<feature type="compositionally biased region" description="Polar residues" evidence="1">
    <location>
        <begin position="332"/>
        <end position="343"/>
    </location>
</feature>
<feature type="compositionally biased region" description="Basic and acidic residues" evidence="1">
    <location>
        <begin position="1206"/>
        <end position="1221"/>
    </location>
</feature>
<feature type="compositionally biased region" description="Polar residues" evidence="1">
    <location>
        <begin position="354"/>
        <end position="380"/>
    </location>
</feature>
<organism evidence="2 3">
    <name type="scientific">Xylona heveae (strain CBS 132557 / TC161)</name>
    <dbReference type="NCBI Taxonomy" id="1328760"/>
    <lineage>
        <taxon>Eukaryota</taxon>
        <taxon>Fungi</taxon>
        <taxon>Dikarya</taxon>
        <taxon>Ascomycota</taxon>
        <taxon>Pezizomycotina</taxon>
        <taxon>Xylonomycetes</taxon>
        <taxon>Xylonales</taxon>
        <taxon>Xylonaceae</taxon>
        <taxon>Xylona</taxon>
    </lineage>
</organism>
<protein>
    <submittedName>
        <fullName evidence="2">Uncharacterized protein</fullName>
    </submittedName>
</protein>
<feature type="compositionally biased region" description="Basic and acidic residues" evidence="1">
    <location>
        <begin position="1103"/>
        <end position="1113"/>
    </location>
</feature>
<feature type="compositionally biased region" description="Basic and acidic residues" evidence="1">
    <location>
        <begin position="413"/>
        <end position="433"/>
    </location>
</feature>
<dbReference type="OMA" id="FNDWEYF"/>
<proteinExistence type="predicted"/>
<dbReference type="GeneID" id="28898383"/>
<feature type="compositionally biased region" description="Acidic residues" evidence="1">
    <location>
        <begin position="57"/>
        <end position="72"/>
    </location>
</feature>
<feature type="region of interest" description="Disordered" evidence="1">
    <location>
        <begin position="966"/>
        <end position="1363"/>
    </location>
</feature>
<feature type="compositionally biased region" description="Polar residues" evidence="1">
    <location>
        <begin position="285"/>
        <end position="298"/>
    </location>
</feature>
<dbReference type="EMBL" id="KV407463">
    <property type="protein sequence ID" value="KZF20417.1"/>
    <property type="molecule type" value="Genomic_DNA"/>
</dbReference>
<dbReference type="STRING" id="1328760.A0A165AG24"/>
<feature type="compositionally biased region" description="Polar residues" evidence="1">
    <location>
        <begin position="201"/>
        <end position="212"/>
    </location>
</feature>
<feature type="compositionally biased region" description="Low complexity" evidence="1">
    <location>
        <begin position="434"/>
        <end position="446"/>
    </location>
</feature>
<feature type="compositionally biased region" description="Basic and acidic residues" evidence="1">
    <location>
        <begin position="890"/>
        <end position="902"/>
    </location>
</feature>